<accession>A0A6J8AQM4</accession>
<keyword evidence="2" id="KW-1185">Reference proteome</keyword>
<dbReference type="OrthoDB" id="6048568at2759"/>
<dbReference type="AlphaFoldDB" id="A0A6J8AQM4"/>
<evidence type="ECO:0000313" key="1">
    <source>
        <dbReference type="EMBL" id="CAC5372114.1"/>
    </source>
</evidence>
<protein>
    <submittedName>
        <fullName evidence="1">Uncharacterized protein</fullName>
    </submittedName>
</protein>
<proteinExistence type="predicted"/>
<dbReference type="Proteomes" id="UP000507470">
    <property type="component" value="Unassembled WGS sequence"/>
</dbReference>
<evidence type="ECO:0000313" key="2">
    <source>
        <dbReference type="Proteomes" id="UP000507470"/>
    </source>
</evidence>
<gene>
    <name evidence="1" type="ORF">MCOR_10328</name>
</gene>
<sequence>MSHKLRKFIVEQPQIPSGFRYKTPILVSDSKGFTIRNSCRDKEFPTELWCIPGAKTADLVDLIENRLEKAIKRHYHIILYFWSGTCDFTIKQGKFIKLRHNQEHKTVNSILTEYKRAITIVEKYPNTEIKFVDCPILSIVNYNKHKGHTNPATFKVEDFLVTRQIQNLNTKISELNQGLRKNTVKTSKYFFRARKVKRGGYRKSVNISLNKTDGVHSGPLLSLVITKQLLLDTYRECFHIATEAEEIQLRVSKEELLSLF</sequence>
<reference evidence="1 2" key="1">
    <citation type="submission" date="2020-06" db="EMBL/GenBank/DDBJ databases">
        <authorList>
            <person name="Li R."/>
            <person name="Bekaert M."/>
        </authorList>
    </citation>
    <scope>NUCLEOTIDE SEQUENCE [LARGE SCALE GENOMIC DNA]</scope>
    <source>
        <strain evidence="2">wild</strain>
    </source>
</reference>
<organism evidence="1 2">
    <name type="scientific">Mytilus coruscus</name>
    <name type="common">Sea mussel</name>
    <dbReference type="NCBI Taxonomy" id="42192"/>
    <lineage>
        <taxon>Eukaryota</taxon>
        <taxon>Metazoa</taxon>
        <taxon>Spiralia</taxon>
        <taxon>Lophotrochozoa</taxon>
        <taxon>Mollusca</taxon>
        <taxon>Bivalvia</taxon>
        <taxon>Autobranchia</taxon>
        <taxon>Pteriomorphia</taxon>
        <taxon>Mytilida</taxon>
        <taxon>Mytiloidea</taxon>
        <taxon>Mytilidae</taxon>
        <taxon>Mytilinae</taxon>
        <taxon>Mytilus</taxon>
    </lineage>
</organism>
<name>A0A6J8AQM4_MYTCO</name>
<dbReference type="EMBL" id="CACVKT020001833">
    <property type="protein sequence ID" value="CAC5372114.1"/>
    <property type="molecule type" value="Genomic_DNA"/>
</dbReference>